<keyword evidence="1" id="KW-1015">Disulfide bond</keyword>
<reference evidence="4" key="1">
    <citation type="journal article" date="2017" name="Nat. Commun.">
        <title>The North American bullfrog draft genome provides insight into hormonal regulation of long noncoding RNA.</title>
        <authorList>
            <person name="Hammond S.A."/>
            <person name="Warren R.L."/>
            <person name="Vandervalk B.P."/>
            <person name="Kucuk E."/>
            <person name="Khan H."/>
            <person name="Gibb E.A."/>
            <person name="Pandoh P."/>
            <person name="Kirk H."/>
            <person name="Zhao Y."/>
            <person name="Jones M."/>
            <person name="Mungall A.J."/>
            <person name="Coope R."/>
            <person name="Pleasance S."/>
            <person name="Moore R.A."/>
            <person name="Holt R.A."/>
            <person name="Round J.M."/>
            <person name="Ohora S."/>
            <person name="Walle B.V."/>
            <person name="Veldhoen N."/>
            <person name="Helbing C.C."/>
            <person name="Birol I."/>
        </authorList>
    </citation>
    <scope>NUCLEOTIDE SEQUENCE [LARGE SCALE GENOMIC DNA]</scope>
</reference>
<gene>
    <name evidence="3" type="ORF">AB205_0160680</name>
</gene>
<feature type="domain" description="TIL" evidence="2">
    <location>
        <begin position="19"/>
        <end position="72"/>
    </location>
</feature>
<name>A0A2G9RLF1_AQUCT</name>
<dbReference type="OrthoDB" id="5945029at2759"/>
<evidence type="ECO:0000256" key="1">
    <source>
        <dbReference type="ARBA" id="ARBA00023157"/>
    </source>
</evidence>
<dbReference type="SUPFAM" id="SSF57567">
    <property type="entry name" value="Serine protease inhibitors"/>
    <property type="match status" value="1"/>
</dbReference>
<evidence type="ECO:0000259" key="2">
    <source>
        <dbReference type="Pfam" id="PF01826"/>
    </source>
</evidence>
<dbReference type="InterPro" id="IPR036084">
    <property type="entry name" value="Ser_inhib-like_sf"/>
</dbReference>
<organism evidence="3 4">
    <name type="scientific">Aquarana catesbeiana</name>
    <name type="common">American bullfrog</name>
    <name type="synonym">Rana catesbeiana</name>
    <dbReference type="NCBI Taxonomy" id="8400"/>
    <lineage>
        <taxon>Eukaryota</taxon>
        <taxon>Metazoa</taxon>
        <taxon>Chordata</taxon>
        <taxon>Craniata</taxon>
        <taxon>Vertebrata</taxon>
        <taxon>Euteleostomi</taxon>
        <taxon>Amphibia</taxon>
        <taxon>Batrachia</taxon>
        <taxon>Anura</taxon>
        <taxon>Neobatrachia</taxon>
        <taxon>Ranoidea</taxon>
        <taxon>Ranidae</taxon>
        <taxon>Aquarana</taxon>
    </lineage>
</organism>
<dbReference type="InterPro" id="IPR052749">
    <property type="entry name" value="Alpha-tectorin"/>
</dbReference>
<dbReference type="CDD" id="cd19941">
    <property type="entry name" value="TIL"/>
    <property type="match status" value="1"/>
</dbReference>
<evidence type="ECO:0000313" key="3">
    <source>
        <dbReference type="EMBL" id="PIO28595.1"/>
    </source>
</evidence>
<sequence length="82" mass="8929">MEPTLMAGEKRLAVVTLTCTANSIYKDCTSACPASCSNMASESECEAPCYEGCQCEPGYILSGFDCVPYKDCGCTYLNKYYM</sequence>
<accession>A0A2G9RLF1</accession>
<dbReference type="EMBL" id="KV934905">
    <property type="protein sequence ID" value="PIO28595.1"/>
    <property type="molecule type" value="Genomic_DNA"/>
</dbReference>
<keyword evidence="4" id="KW-1185">Reference proteome</keyword>
<dbReference type="PANTHER" id="PTHR46160:SF8">
    <property type="entry name" value="VWFD DOMAIN-CONTAINING PROTEIN"/>
    <property type="match status" value="1"/>
</dbReference>
<dbReference type="Proteomes" id="UP000228934">
    <property type="component" value="Unassembled WGS sequence"/>
</dbReference>
<dbReference type="Gene3D" id="2.10.25.10">
    <property type="entry name" value="Laminin"/>
    <property type="match status" value="1"/>
</dbReference>
<feature type="non-terminal residue" evidence="3">
    <location>
        <position position="82"/>
    </location>
</feature>
<evidence type="ECO:0000313" key="4">
    <source>
        <dbReference type="Proteomes" id="UP000228934"/>
    </source>
</evidence>
<protein>
    <recommendedName>
        <fullName evidence="2">TIL domain-containing protein</fullName>
    </recommendedName>
</protein>
<dbReference type="Pfam" id="PF01826">
    <property type="entry name" value="TIL"/>
    <property type="match status" value="1"/>
</dbReference>
<dbReference type="PANTHER" id="PTHR46160">
    <property type="entry name" value="ALPHA-TECTORIN-RELATED"/>
    <property type="match status" value="1"/>
</dbReference>
<dbReference type="AlphaFoldDB" id="A0A2G9RLF1"/>
<dbReference type="InterPro" id="IPR002919">
    <property type="entry name" value="TIL_dom"/>
</dbReference>
<proteinExistence type="predicted"/>
<dbReference type="FunFam" id="2.10.25.10:FF:000055">
    <property type="entry name" value="alpha-tectorin isoform X1"/>
    <property type="match status" value="1"/>
</dbReference>